<reference evidence="2 3" key="2">
    <citation type="submission" date="2024-05" db="EMBL/GenBank/DDBJ databases">
        <authorList>
            <person name="Chen Y."/>
            <person name="Shah S."/>
            <person name="Dougan E. K."/>
            <person name="Thang M."/>
            <person name="Chan C."/>
        </authorList>
    </citation>
    <scope>NUCLEOTIDE SEQUENCE [LARGE SCALE GENOMIC DNA]</scope>
</reference>
<evidence type="ECO:0000313" key="3">
    <source>
        <dbReference type="Proteomes" id="UP001152797"/>
    </source>
</evidence>
<dbReference type="EMBL" id="CAMXCT030006591">
    <property type="protein sequence ID" value="CAL4803885.1"/>
    <property type="molecule type" value="Genomic_DNA"/>
</dbReference>
<accession>A0A9P1GKN1</accession>
<reference evidence="1" key="1">
    <citation type="submission" date="2022-10" db="EMBL/GenBank/DDBJ databases">
        <authorList>
            <person name="Chen Y."/>
            <person name="Dougan E. K."/>
            <person name="Chan C."/>
            <person name="Rhodes N."/>
            <person name="Thang M."/>
        </authorList>
    </citation>
    <scope>NUCLEOTIDE SEQUENCE</scope>
</reference>
<dbReference type="Proteomes" id="UP001152797">
    <property type="component" value="Unassembled WGS sequence"/>
</dbReference>
<dbReference type="SUPFAM" id="SSF47473">
    <property type="entry name" value="EF-hand"/>
    <property type="match status" value="1"/>
</dbReference>
<dbReference type="EMBL" id="CAMXCT020006591">
    <property type="protein sequence ID" value="CAL1169948.1"/>
    <property type="molecule type" value="Genomic_DNA"/>
</dbReference>
<dbReference type="EMBL" id="CAMXCT010006591">
    <property type="protein sequence ID" value="CAI4016573.1"/>
    <property type="molecule type" value="Genomic_DNA"/>
</dbReference>
<dbReference type="OrthoDB" id="40902at2759"/>
<sequence length="130" mass="14191">MLPESENNVAREFFLHLDTECRGQDVTFTEFIAATFDRKRGLGEKMCRAAYQSFDRTGDQQVSLTDLAEGRLIGQLTSKDLKRVLRDLGEELDTVDFASFMKMLPAITSLGLALDGGLGGQGVEGGVGLN</sequence>
<keyword evidence="2" id="KW-0418">Kinase</keyword>
<dbReference type="InterPro" id="IPR011992">
    <property type="entry name" value="EF-hand-dom_pair"/>
</dbReference>
<evidence type="ECO:0000313" key="1">
    <source>
        <dbReference type="EMBL" id="CAI4016573.1"/>
    </source>
</evidence>
<keyword evidence="2" id="KW-0808">Transferase</keyword>
<dbReference type="Gene3D" id="1.10.238.10">
    <property type="entry name" value="EF-hand"/>
    <property type="match status" value="2"/>
</dbReference>
<protein>
    <submittedName>
        <fullName evidence="2">Calcium-dependent protein kinase 3 (PfCDPK3)</fullName>
    </submittedName>
</protein>
<gene>
    <name evidence="1" type="ORF">C1SCF055_LOCUS41302</name>
</gene>
<dbReference type="GO" id="GO:0016301">
    <property type="term" value="F:kinase activity"/>
    <property type="evidence" value="ECO:0007669"/>
    <property type="project" value="UniProtKB-KW"/>
</dbReference>
<name>A0A9P1GKN1_9DINO</name>
<proteinExistence type="predicted"/>
<keyword evidence="3" id="KW-1185">Reference proteome</keyword>
<dbReference type="AlphaFoldDB" id="A0A9P1GKN1"/>
<comment type="caution">
    <text evidence="1">The sequence shown here is derived from an EMBL/GenBank/DDBJ whole genome shotgun (WGS) entry which is preliminary data.</text>
</comment>
<organism evidence="1">
    <name type="scientific">Cladocopium goreaui</name>
    <dbReference type="NCBI Taxonomy" id="2562237"/>
    <lineage>
        <taxon>Eukaryota</taxon>
        <taxon>Sar</taxon>
        <taxon>Alveolata</taxon>
        <taxon>Dinophyceae</taxon>
        <taxon>Suessiales</taxon>
        <taxon>Symbiodiniaceae</taxon>
        <taxon>Cladocopium</taxon>
    </lineage>
</organism>
<evidence type="ECO:0000313" key="2">
    <source>
        <dbReference type="EMBL" id="CAL4803885.1"/>
    </source>
</evidence>